<dbReference type="GO" id="GO:0016233">
    <property type="term" value="P:telomere capping"/>
    <property type="evidence" value="ECO:0007669"/>
    <property type="project" value="InterPro"/>
</dbReference>
<dbReference type="InterPro" id="IPR039098">
    <property type="entry name" value="TINF2"/>
</dbReference>
<proteinExistence type="predicted"/>
<organism evidence="3 4">
    <name type="scientific">Megalops atlanticus</name>
    <name type="common">Tarpon</name>
    <name type="synonym">Clupea gigantea</name>
    <dbReference type="NCBI Taxonomy" id="7932"/>
    <lineage>
        <taxon>Eukaryota</taxon>
        <taxon>Metazoa</taxon>
        <taxon>Chordata</taxon>
        <taxon>Craniata</taxon>
        <taxon>Vertebrata</taxon>
        <taxon>Euteleostomi</taxon>
        <taxon>Actinopterygii</taxon>
        <taxon>Neopterygii</taxon>
        <taxon>Teleostei</taxon>
        <taxon>Elopiformes</taxon>
        <taxon>Megalopidae</taxon>
        <taxon>Megalops</taxon>
    </lineage>
</organism>
<dbReference type="GO" id="GO:1904356">
    <property type="term" value="P:regulation of telomere maintenance via telomere lengthening"/>
    <property type="evidence" value="ECO:0007669"/>
    <property type="project" value="TreeGrafter"/>
</dbReference>
<feature type="compositionally biased region" description="Basic and acidic residues" evidence="1">
    <location>
        <begin position="501"/>
        <end position="514"/>
    </location>
</feature>
<feature type="compositionally biased region" description="Low complexity" evidence="1">
    <location>
        <begin position="301"/>
        <end position="310"/>
    </location>
</feature>
<accession>A0A9D3PPT0</accession>
<sequence>MEAPISAHKDSADHSLPLPSLRILAPPMRLVSAAMWKVVQRKDVLHYGKLEEFVTSVSEMVPGLLSYRHRAKLALGLRARLILELCRSQDPPDPRLILLHLDRIKPPAHRGKRDAKVEKSAANFQELVETLLKNPAGRKRFFQEEFPVEYGPQFDTALEKLLWEFLSRLDQLLPVPDLAQTVSWLCAAPAVLEECAKSVSQPQLLRTLLQHHKRLGHVDTLASLPSTLGDSILSSLSLPPSGRVQNTNQETDSSGQSEGRRDAAIPSSLMHPPNRRRGRTPPITPVIGLISSKDLPVMASAGRGRRSAAATPIPSEGAGSGSGGDSPRYTGVRLRSRRDPNTSGEEGAERLLRRGAAREAKRRQSRKTQEEEEDEEEEEERDTGARGWRRGEERERRRTERRSLRGREREDEGSTDTRRQEGEGLSPLIMSCLQRQPKVLINRLSFTDITLPVMSLPGPPSSGERSPWRQDTPPAVREARSPRRVGQVSTRKRKFGSMATPRKELADSSEKENCADSPITWTASPVLSTRTQHRGRASCPDGDDDIIIDSEDEEVKNFKGKLFVKQYYRTKHNTFVPTLREFWGPGLTPQGTLSLCDGHS</sequence>
<feature type="region of interest" description="Disordered" evidence="1">
    <location>
        <begin position="301"/>
        <end position="425"/>
    </location>
</feature>
<dbReference type="GO" id="GO:0070187">
    <property type="term" value="C:shelterin complex"/>
    <property type="evidence" value="ECO:0007669"/>
    <property type="project" value="InterPro"/>
</dbReference>
<reference evidence="3" key="1">
    <citation type="submission" date="2021-01" db="EMBL/GenBank/DDBJ databases">
        <authorList>
            <person name="Zahm M."/>
            <person name="Roques C."/>
            <person name="Cabau C."/>
            <person name="Klopp C."/>
            <person name="Donnadieu C."/>
            <person name="Jouanno E."/>
            <person name="Lampietro C."/>
            <person name="Louis A."/>
            <person name="Herpin A."/>
            <person name="Echchiki A."/>
            <person name="Berthelot C."/>
            <person name="Parey E."/>
            <person name="Roest-Crollius H."/>
            <person name="Braasch I."/>
            <person name="Postlethwait J."/>
            <person name="Bobe J."/>
            <person name="Montfort J."/>
            <person name="Bouchez O."/>
            <person name="Begum T."/>
            <person name="Mejri S."/>
            <person name="Adams A."/>
            <person name="Chen W.-J."/>
            <person name="Guiguen Y."/>
        </authorList>
    </citation>
    <scope>NUCLEOTIDE SEQUENCE</scope>
    <source>
        <strain evidence="3">YG-15Mar2019-1</strain>
        <tissue evidence="3">Brain</tissue>
    </source>
</reference>
<dbReference type="PANTHER" id="PTHR15512:SF0">
    <property type="entry name" value="TERF1-INTERACTING NUCLEAR FACTOR 2"/>
    <property type="match status" value="1"/>
</dbReference>
<dbReference type="InterPro" id="IPR029400">
    <property type="entry name" value="TINF2_N"/>
</dbReference>
<dbReference type="CDD" id="cd11657">
    <property type="entry name" value="TIN2_N"/>
    <property type="match status" value="1"/>
</dbReference>
<feature type="compositionally biased region" description="Polar residues" evidence="1">
    <location>
        <begin position="243"/>
        <end position="257"/>
    </location>
</feature>
<name>A0A9D3PPT0_MEGAT</name>
<gene>
    <name evidence="3" type="ORF">MATL_G00199520</name>
</gene>
<evidence type="ECO:0000313" key="4">
    <source>
        <dbReference type="Proteomes" id="UP001046870"/>
    </source>
</evidence>
<dbReference type="AlphaFoldDB" id="A0A9D3PPT0"/>
<feature type="compositionally biased region" description="Acidic residues" evidence="1">
    <location>
        <begin position="370"/>
        <end position="381"/>
    </location>
</feature>
<dbReference type="EMBL" id="JAFDVH010000017">
    <property type="protein sequence ID" value="KAG7462139.1"/>
    <property type="molecule type" value="Genomic_DNA"/>
</dbReference>
<dbReference type="GO" id="GO:0042162">
    <property type="term" value="F:telomeric DNA binding"/>
    <property type="evidence" value="ECO:0007669"/>
    <property type="project" value="TreeGrafter"/>
</dbReference>
<feature type="region of interest" description="Disordered" evidence="1">
    <location>
        <begin position="235"/>
        <end position="289"/>
    </location>
</feature>
<feature type="compositionally biased region" description="Basic and acidic residues" evidence="1">
    <location>
        <begin position="389"/>
        <end position="422"/>
    </location>
</feature>
<evidence type="ECO:0000259" key="2">
    <source>
        <dbReference type="Pfam" id="PF14973"/>
    </source>
</evidence>
<feature type="compositionally biased region" description="Basic and acidic residues" evidence="1">
    <location>
        <begin position="347"/>
        <end position="359"/>
    </location>
</feature>
<dbReference type="OrthoDB" id="8652439at2759"/>
<evidence type="ECO:0000256" key="1">
    <source>
        <dbReference type="SAM" id="MobiDB-lite"/>
    </source>
</evidence>
<dbReference type="Proteomes" id="UP001046870">
    <property type="component" value="Chromosome 17"/>
</dbReference>
<feature type="region of interest" description="Disordered" evidence="1">
    <location>
        <begin position="456"/>
        <end position="516"/>
    </location>
</feature>
<evidence type="ECO:0000313" key="3">
    <source>
        <dbReference type="EMBL" id="KAG7462139.1"/>
    </source>
</evidence>
<feature type="domain" description="TERF1-interacting nuclear factor 2 N-terminal" evidence="2">
    <location>
        <begin position="36"/>
        <end position="180"/>
    </location>
</feature>
<protein>
    <recommendedName>
        <fullName evidence="2">TERF1-interacting nuclear factor 2 N-terminal domain-containing protein</fullName>
    </recommendedName>
</protein>
<dbReference type="Pfam" id="PF14973">
    <property type="entry name" value="TINF2_N"/>
    <property type="match status" value="1"/>
</dbReference>
<dbReference type="PANTHER" id="PTHR15512">
    <property type="entry name" value="TERF1-INTERACTING NUCLEAR FACTOR 2"/>
    <property type="match status" value="1"/>
</dbReference>
<keyword evidence="4" id="KW-1185">Reference proteome</keyword>
<comment type="caution">
    <text evidence="3">The sequence shown here is derived from an EMBL/GenBank/DDBJ whole genome shotgun (WGS) entry which is preliminary data.</text>
</comment>